<evidence type="ECO:0000313" key="4">
    <source>
        <dbReference type="EMBL" id="CAH2320514.1"/>
    </source>
</evidence>
<feature type="domain" description="Ig-like" evidence="3">
    <location>
        <begin position="121"/>
        <end position="227"/>
    </location>
</feature>
<reference evidence="4" key="1">
    <citation type="submission" date="2022-03" db="EMBL/GenBank/DDBJ databases">
        <authorList>
            <person name="Alioto T."/>
            <person name="Alioto T."/>
            <person name="Gomez Garrido J."/>
        </authorList>
    </citation>
    <scope>NUCLEOTIDE SEQUENCE</scope>
</reference>
<keyword evidence="2" id="KW-1133">Transmembrane helix</keyword>
<evidence type="ECO:0000259" key="3">
    <source>
        <dbReference type="PROSITE" id="PS50835"/>
    </source>
</evidence>
<dbReference type="GO" id="GO:0009986">
    <property type="term" value="C:cell surface"/>
    <property type="evidence" value="ECO:0007669"/>
    <property type="project" value="TreeGrafter"/>
</dbReference>
<dbReference type="EMBL" id="OW240921">
    <property type="protein sequence ID" value="CAH2320514.1"/>
    <property type="molecule type" value="Genomic_DNA"/>
</dbReference>
<dbReference type="InterPro" id="IPR013783">
    <property type="entry name" value="Ig-like_fold"/>
</dbReference>
<keyword evidence="2" id="KW-0812">Transmembrane</keyword>
<evidence type="ECO:0000256" key="1">
    <source>
        <dbReference type="SAM" id="MobiDB-lite"/>
    </source>
</evidence>
<dbReference type="GO" id="GO:0016020">
    <property type="term" value="C:membrane"/>
    <property type="evidence" value="ECO:0007669"/>
    <property type="project" value="InterPro"/>
</dbReference>
<feature type="compositionally biased region" description="Low complexity" evidence="1">
    <location>
        <begin position="399"/>
        <end position="425"/>
    </location>
</feature>
<dbReference type="PANTHER" id="PTHR44783:SF1">
    <property type="entry name" value="CXADR-LIKE MEMBRANE PROTEIN"/>
    <property type="match status" value="1"/>
</dbReference>
<feature type="region of interest" description="Disordered" evidence="1">
    <location>
        <begin position="1"/>
        <end position="20"/>
    </location>
</feature>
<feature type="domain" description="Ig-like" evidence="3">
    <location>
        <begin position="244"/>
        <end position="330"/>
    </location>
</feature>
<dbReference type="PANTHER" id="PTHR44783">
    <property type="entry name" value="CXADR-LIKE MEMBRANE PROTEIN"/>
    <property type="match status" value="1"/>
</dbReference>
<dbReference type="PROSITE" id="PS50835">
    <property type="entry name" value="IG_LIKE"/>
    <property type="match status" value="2"/>
</dbReference>
<name>A0AAD1TD25_PELCU</name>
<feature type="region of interest" description="Disordered" evidence="1">
    <location>
        <begin position="391"/>
        <end position="447"/>
    </location>
</feature>
<dbReference type="SUPFAM" id="SSF48726">
    <property type="entry name" value="Immunoglobulin"/>
    <property type="match status" value="2"/>
</dbReference>
<dbReference type="Proteomes" id="UP001295444">
    <property type="component" value="Chromosome 10"/>
</dbReference>
<dbReference type="GO" id="GO:0005881">
    <property type="term" value="C:cytoplasmic microtubule"/>
    <property type="evidence" value="ECO:0007669"/>
    <property type="project" value="InterPro"/>
</dbReference>
<dbReference type="InterPro" id="IPR013106">
    <property type="entry name" value="Ig_V-set"/>
</dbReference>
<dbReference type="AlphaFoldDB" id="A0AAD1TD25"/>
<dbReference type="SMART" id="SM00409">
    <property type="entry name" value="IG"/>
    <property type="match status" value="2"/>
</dbReference>
<feature type="compositionally biased region" description="Basic and acidic residues" evidence="1">
    <location>
        <begin position="438"/>
        <end position="447"/>
    </location>
</feature>
<dbReference type="InterPro" id="IPR007110">
    <property type="entry name" value="Ig-like_dom"/>
</dbReference>
<accession>A0AAD1TD25</accession>
<dbReference type="Pfam" id="PF13927">
    <property type="entry name" value="Ig_3"/>
    <property type="match status" value="1"/>
</dbReference>
<dbReference type="SMART" id="SM00406">
    <property type="entry name" value="IGv"/>
    <property type="match status" value="1"/>
</dbReference>
<dbReference type="InterPro" id="IPR003599">
    <property type="entry name" value="Ig_sub"/>
</dbReference>
<protein>
    <submittedName>
        <fullName evidence="4">CXADR-like membrane</fullName>
    </submittedName>
</protein>
<keyword evidence="5" id="KW-1185">Reference proteome</keyword>
<organism evidence="4 5">
    <name type="scientific">Pelobates cultripes</name>
    <name type="common">Western spadefoot toad</name>
    <dbReference type="NCBI Taxonomy" id="61616"/>
    <lineage>
        <taxon>Eukaryota</taxon>
        <taxon>Metazoa</taxon>
        <taxon>Chordata</taxon>
        <taxon>Craniata</taxon>
        <taxon>Vertebrata</taxon>
        <taxon>Euteleostomi</taxon>
        <taxon>Amphibia</taxon>
        <taxon>Batrachia</taxon>
        <taxon>Anura</taxon>
        <taxon>Pelobatoidea</taxon>
        <taxon>Pelobatidae</taxon>
        <taxon>Pelobates</taxon>
    </lineage>
</organism>
<keyword evidence="2" id="KW-0472">Membrane</keyword>
<proteinExistence type="predicted"/>
<evidence type="ECO:0000256" key="2">
    <source>
        <dbReference type="SAM" id="Phobius"/>
    </source>
</evidence>
<dbReference type="InterPro" id="IPR042454">
    <property type="entry name" value="CLMP"/>
</dbReference>
<dbReference type="InterPro" id="IPR003598">
    <property type="entry name" value="Ig_sub2"/>
</dbReference>
<feature type="transmembrane region" description="Helical" evidence="2">
    <location>
        <begin position="342"/>
        <end position="367"/>
    </location>
</feature>
<dbReference type="Pfam" id="PF07686">
    <property type="entry name" value="V-set"/>
    <property type="match status" value="1"/>
</dbReference>
<sequence length="447" mass="49392">MSALSRRLSANTSPPRTADTHSLRVEQELVFIRHTQGESQPPPTWSHSLWFSTILSVHVVARSKSVQSKWPLPTSTHLNKGALDAQVTAQRIPQWELPPCPLTFPCFVLQCPKSSQCLDKPQVGLCYVLGVLAQTEITRVAEENVTLPCQHRLGLLGEQSLDIEWLLNHSEQRKSVLISYSAGRIYEGENARGRYSFASNFLAGDAAILITSLQPSDAGQYICKVKNAGQYEWNHIRLKVLVKPSEPECQIDGELLAGKSITLLCNTSAGTAPISYRWQRMKYREDVTVAMPKTARIDNPQRLMLQNLTIADNGSYLCVVSNDAGRRSCSLHLIIKSDTVNVGFLAGVTCGAVASVILVCIALWLLFRKKELKKREEDEFLNEIREDAEAPKARLVKPGSSSSGSRSSRSGSSSTRSTTNSASRSQRTLSTQETAPGEPRHHCLDQI</sequence>
<gene>
    <name evidence="4" type="ORF">PECUL_23A030009</name>
</gene>
<dbReference type="SMART" id="SM00408">
    <property type="entry name" value="IGc2"/>
    <property type="match status" value="2"/>
</dbReference>
<dbReference type="InterPro" id="IPR036179">
    <property type="entry name" value="Ig-like_dom_sf"/>
</dbReference>
<evidence type="ECO:0000313" key="5">
    <source>
        <dbReference type="Proteomes" id="UP001295444"/>
    </source>
</evidence>
<dbReference type="Gene3D" id="2.60.40.10">
    <property type="entry name" value="Immunoglobulins"/>
    <property type="match status" value="2"/>
</dbReference>